<organism evidence="1 2">
    <name type="scientific">Candidatus Berkelbacteria bacterium RIFOXYA2_FULL_43_10</name>
    <dbReference type="NCBI Taxonomy" id="1797472"/>
    <lineage>
        <taxon>Bacteria</taxon>
        <taxon>Candidatus Berkelbacteria</taxon>
    </lineage>
</organism>
<protein>
    <submittedName>
        <fullName evidence="1">Uncharacterized protein</fullName>
    </submittedName>
</protein>
<dbReference type="Proteomes" id="UP000178583">
    <property type="component" value="Unassembled WGS sequence"/>
</dbReference>
<gene>
    <name evidence="1" type="ORF">A2215_03755</name>
</gene>
<dbReference type="AlphaFoldDB" id="A0A1F5E4S4"/>
<proteinExistence type="predicted"/>
<evidence type="ECO:0000313" key="1">
    <source>
        <dbReference type="EMBL" id="OGD62320.1"/>
    </source>
</evidence>
<evidence type="ECO:0000313" key="2">
    <source>
        <dbReference type="Proteomes" id="UP000178583"/>
    </source>
</evidence>
<reference evidence="1 2" key="1">
    <citation type="journal article" date="2016" name="Nat. Commun.">
        <title>Thousands of microbial genomes shed light on interconnected biogeochemical processes in an aquifer system.</title>
        <authorList>
            <person name="Anantharaman K."/>
            <person name="Brown C.T."/>
            <person name="Hug L.A."/>
            <person name="Sharon I."/>
            <person name="Castelle C.J."/>
            <person name="Probst A.J."/>
            <person name="Thomas B.C."/>
            <person name="Singh A."/>
            <person name="Wilkins M.J."/>
            <person name="Karaoz U."/>
            <person name="Brodie E.L."/>
            <person name="Williams K.H."/>
            <person name="Hubbard S.S."/>
            <person name="Banfield J.F."/>
        </authorList>
    </citation>
    <scope>NUCLEOTIDE SEQUENCE [LARGE SCALE GENOMIC DNA]</scope>
</reference>
<dbReference type="EMBL" id="MEZY01000051">
    <property type="protein sequence ID" value="OGD62320.1"/>
    <property type="molecule type" value="Genomic_DNA"/>
</dbReference>
<sequence>MAETAGVDVPRLVVHVGAEVCVTQAEVTLLTGEVVTTSDPLQLARVLARAYLHPADEEPLSDPGYYRFGYHQVKFALQLAEGSEHKLTVPWADMGSLWQSLCDSIEIRGEPQYLWSETPRPSPRIYLPGKDGGELGTFFWRFCRQGQCHLCVRSGERRQHTLSYDDYVTFVLSLEAGTIGRGHFGLIRDKGLGDTYRWLADMDRRDNPRGRPDQPGNYEYNIISYGL</sequence>
<comment type="caution">
    <text evidence="1">The sequence shown here is derived from an EMBL/GenBank/DDBJ whole genome shotgun (WGS) entry which is preliminary data.</text>
</comment>
<name>A0A1F5E4S4_9BACT</name>
<accession>A0A1F5E4S4</accession>